<keyword evidence="7" id="KW-0285">Flavoprotein</keyword>
<sequence>MALKDSSAGWYFGADLKPMLVDDLGRRFPPSASKNHPNLPHTAAVLPLPAANARDAAGFLVVGINPRLKLDEHYHDFLHLMRAQIASAIANAQSYEDERKRSEALAEIDRAKTVFFSNVSHEFRTPITLMLGHIEDLLARSGERPDDYDRLLIAHRNSLRLLKLVNMLLEFSRIEAGRLQARFEPTNLATTTAELASAFRSAMEMAGLNLTVDTPPLPEPAYVDREMWEKIVLNLLSNALKFTLRGDVAVKLADDGDNFVLTVRDTGIGIPANEMPRLFERFHRVEGARGRSQEGSGIGLAFVQELVKLHGGTVSAESRLDEGTTISVAIPKGSRAPAQRRNGNGEDRSSTTVGAAPFVEEALRWLPDHPSSDAGLPEVDPAPHSPEKRNGSRRTLLVVDDNADMRDYLRRLLSAQYDLKIVGNGEEALAAVGSQKPDLILTDIMMPGFDGIELLRRLRTDARTNTVPVIVLSARAGEESRIEGMQAGADDYLIKPFSARELLARIEAHLKMSQYRMEAAETLRASEERFRALVTASSDIVYRMGPDWHEMRFLQGKDFVADTDEPSDSWLETYIPPEDQTLMLARIGDAIDNKAAFEMEHRVIRRDGGLGWTHSRAIPMLDSNGDIAEWFGAARDITDRKRAEETRKRLLSELSHRVKNMLASVQAIAQHTLRSAKNPADFAASFSGRLQSMSRMHSLLTRTAWEGADLGDIIRDQLLWGTADARRVTTSGPPVRFDAQTATHVAMVLHELGTNAVKHGALSLRDGTVSIDWSVSDNALCLNWTEQGGPPLKMPLGPGFGTSLIEKVATGGGGSARLTTEADGMRWEVRLPLEAHVPPSTLSDLEEPVREAPAANAPAASTKLKGKRILVVEDEALIAFEIAAILEDEDAEVAGPAATPGDALRLIDEMALDAALLDANLRGQPVDAIAAALADKKVPFVFVSGYGREALPPGFADTALLAKPFNPRQLLEAAALLVGEPKSILRFRH</sequence>
<keyword evidence="22" id="KW-0614">Plasmid</keyword>
<evidence type="ECO:0000256" key="16">
    <source>
        <dbReference type="PROSITE-ProRule" id="PRU00169"/>
    </source>
</evidence>
<evidence type="ECO:0000256" key="15">
    <source>
        <dbReference type="ARBA" id="ARBA00023170"/>
    </source>
</evidence>
<name>A0A9Q9DC22_ENSAD</name>
<dbReference type="NCBIfam" id="TIGR00229">
    <property type="entry name" value="sensory_box"/>
    <property type="match status" value="1"/>
</dbReference>
<evidence type="ECO:0000256" key="18">
    <source>
        <dbReference type="SAM" id="MobiDB-lite"/>
    </source>
</evidence>
<keyword evidence="4" id="KW-0600">Photoreceptor protein</keyword>
<dbReference type="InterPro" id="IPR003661">
    <property type="entry name" value="HisK_dim/P_dom"/>
</dbReference>
<gene>
    <name evidence="22" type="ORF">NE863_24870</name>
</gene>
<feature type="modified residue" description="4-aspartylphosphate" evidence="16">
    <location>
        <position position="918"/>
    </location>
</feature>
<organism evidence="22 23">
    <name type="scientific">Ensifer adhaerens</name>
    <name type="common">Sinorhizobium morelense</name>
    <dbReference type="NCBI Taxonomy" id="106592"/>
    <lineage>
        <taxon>Bacteria</taxon>
        <taxon>Pseudomonadati</taxon>
        <taxon>Pseudomonadota</taxon>
        <taxon>Alphaproteobacteria</taxon>
        <taxon>Hyphomicrobiales</taxon>
        <taxon>Rhizobiaceae</taxon>
        <taxon>Sinorhizobium/Ensifer group</taxon>
        <taxon>Ensifer</taxon>
    </lineage>
</organism>
<feature type="modified residue" description="4-aspartylphosphate" evidence="16">
    <location>
        <position position="443"/>
    </location>
</feature>
<accession>A0A9Q9DC22</accession>
<dbReference type="EMBL" id="CP098808">
    <property type="protein sequence ID" value="USJ25706.1"/>
    <property type="molecule type" value="Genomic_DNA"/>
</dbReference>
<dbReference type="Pfam" id="PF07536">
    <property type="entry name" value="HWE_HK"/>
    <property type="match status" value="1"/>
</dbReference>
<dbReference type="SMART" id="SM00086">
    <property type="entry name" value="PAC"/>
    <property type="match status" value="1"/>
</dbReference>
<dbReference type="InterPro" id="IPR036097">
    <property type="entry name" value="HisK_dim/P_sf"/>
</dbReference>
<reference evidence="22" key="1">
    <citation type="submission" date="2022-06" db="EMBL/GenBank/DDBJ databases">
        <title>Physiological and biochemical characterization and genomic elucidation of a strain of the genus Ensifer adhaerens M8 that combines arsenic oxidation and chromium reduction.</title>
        <authorList>
            <person name="Li X."/>
            <person name="Yu c."/>
        </authorList>
    </citation>
    <scope>NUCLEOTIDE SEQUENCE</scope>
    <source>
        <strain evidence="22">M8</strain>
        <plasmid evidence="22">pA</plasmid>
    </source>
</reference>
<dbReference type="CDD" id="cd17574">
    <property type="entry name" value="REC_OmpR"/>
    <property type="match status" value="1"/>
</dbReference>
<dbReference type="PROSITE" id="PS50109">
    <property type="entry name" value="HIS_KIN"/>
    <property type="match status" value="1"/>
</dbReference>
<dbReference type="Gene3D" id="3.40.50.2300">
    <property type="match status" value="2"/>
</dbReference>
<dbReference type="Gene3D" id="3.30.565.10">
    <property type="entry name" value="Histidine kinase-like ATPase, C-terminal domain"/>
    <property type="match status" value="2"/>
</dbReference>
<evidence type="ECO:0000256" key="1">
    <source>
        <dbReference type="ARBA" id="ARBA00000085"/>
    </source>
</evidence>
<feature type="region of interest" description="Disordered" evidence="18">
    <location>
        <begin position="325"/>
        <end position="353"/>
    </location>
</feature>
<dbReference type="Pfam" id="PF08447">
    <property type="entry name" value="PAS_3"/>
    <property type="match status" value="1"/>
</dbReference>
<dbReference type="SUPFAM" id="SSF55874">
    <property type="entry name" value="ATPase domain of HSP90 chaperone/DNA topoisomerase II/histidine kinase"/>
    <property type="match status" value="2"/>
</dbReference>
<dbReference type="SMART" id="SM00448">
    <property type="entry name" value="REC"/>
    <property type="match status" value="2"/>
</dbReference>
<dbReference type="InterPro" id="IPR035965">
    <property type="entry name" value="PAS-like_dom_sf"/>
</dbReference>
<dbReference type="InterPro" id="IPR001610">
    <property type="entry name" value="PAC"/>
</dbReference>
<dbReference type="InterPro" id="IPR011102">
    <property type="entry name" value="Sig_transdc_His_kinase_HWE"/>
</dbReference>
<evidence type="ECO:0000256" key="11">
    <source>
        <dbReference type="ARBA" id="ARBA00022777"/>
    </source>
</evidence>
<evidence type="ECO:0000256" key="14">
    <source>
        <dbReference type="ARBA" id="ARBA00023012"/>
    </source>
</evidence>
<dbReference type="InterPro" id="IPR036890">
    <property type="entry name" value="HATPase_C_sf"/>
</dbReference>
<dbReference type="SUPFAM" id="SSF47384">
    <property type="entry name" value="Homodimeric domain of signal transducing histidine kinase"/>
    <property type="match status" value="1"/>
</dbReference>
<evidence type="ECO:0000256" key="7">
    <source>
        <dbReference type="ARBA" id="ARBA00022630"/>
    </source>
</evidence>
<geneLocation type="plasmid" evidence="22 23">
    <name>pA</name>
</geneLocation>
<dbReference type="InterPro" id="IPR004358">
    <property type="entry name" value="Sig_transdc_His_kin-like_C"/>
</dbReference>
<dbReference type="GO" id="GO:0000155">
    <property type="term" value="F:phosphorelay sensor kinase activity"/>
    <property type="evidence" value="ECO:0007669"/>
    <property type="project" value="InterPro"/>
</dbReference>
<dbReference type="InterPro" id="IPR003594">
    <property type="entry name" value="HATPase_dom"/>
</dbReference>
<keyword evidence="5 16" id="KW-0597">Phosphoprotein</keyword>
<evidence type="ECO:0000256" key="13">
    <source>
        <dbReference type="ARBA" id="ARBA00022991"/>
    </source>
</evidence>
<feature type="domain" description="Histidine kinase" evidence="19">
    <location>
        <begin position="118"/>
        <end position="334"/>
    </location>
</feature>
<keyword evidence="9" id="KW-0808">Transferase</keyword>
<keyword evidence="6" id="KW-0716">Sensory transduction</keyword>
<dbReference type="SUPFAM" id="SSF52172">
    <property type="entry name" value="CheY-like"/>
    <property type="match status" value="2"/>
</dbReference>
<dbReference type="GO" id="GO:0009881">
    <property type="term" value="F:photoreceptor activity"/>
    <property type="evidence" value="ECO:0007669"/>
    <property type="project" value="UniProtKB-KW"/>
</dbReference>
<feature type="domain" description="Response regulatory" evidence="20">
    <location>
        <begin position="395"/>
        <end position="510"/>
    </location>
</feature>
<comment type="catalytic activity">
    <reaction evidence="1">
        <text>ATP + protein L-histidine = ADP + protein N-phospho-L-histidine.</text>
        <dbReference type="EC" id="2.7.13.3"/>
    </reaction>
</comment>
<dbReference type="FunFam" id="3.30.565.10:FF:000037">
    <property type="entry name" value="Hybrid sensor histidine kinase/response regulator"/>
    <property type="match status" value="1"/>
</dbReference>
<dbReference type="InterPro" id="IPR000014">
    <property type="entry name" value="PAS"/>
</dbReference>
<dbReference type="PROSITE" id="PS50113">
    <property type="entry name" value="PAC"/>
    <property type="match status" value="1"/>
</dbReference>
<dbReference type="Pfam" id="PF00072">
    <property type="entry name" value="Response_reg"/>
    <property type="match status" value="2"/>
</dbReference>
<feature type="coiled-coil region" evidence="17">
    <location>
        <begin position="78"/>
        <end position="105"/>
    </location>
</feature>
<evidence type="ECO:0000256" key="9">
    <source>
        <dbReference type="ARBA" id="ARBA00022679"/>
    </source>
</evidence>
<feature type="region of interest" description="Disordered" evidence="18">
    <location>
        <begin position="367"/>
        <end position="393"/>
    </location>
</feature>
<evidence type="ECO:0000259" key="19">
    <source>
        <dbReference type="PROSITE" id="PS50109"/>
    </source>
</evidence>
<evidence type="ECO:0000256" key="5">
    <source>
        <dbReference type="ARBA" id="ARBA00022553"/>
    </source>
</evidence>
<evidence type="ECO:0000256" key="6">
    <source>
        <dbReference type="ARBA" id="ARBA00022606"/>
    </source>
</evidence>
<dbReference type="EC" id="2.7.13.3" evidence="2"/>
<dbReference type="Pfam" id="PF02518">
    <property type="entry name" value="HATPase_c"/>
    <property type="match status" value="1"/>
</dbReference>
<evidence type="ECO:0000256" key="2">
    <source>
        <dbReference type="ARBA" id="ARBA00012438"/>
    </source>
</evidence>
<dbReference type="SMART" id="SM00911">
    <property type="entry name" value="HWE_HK"/>
    <property type="match status" value="1"/>
</dbReference>
<dbReference type="CDD" id="cd00082">
    <property type="entry name" value="HisKA"/>
    <property type="match status" value="1"/>
</dbReference>
<keyword evidence="10" id="KW-0547">Nucleotide-binding</keyword>
<keyword evidence="12" id="KW-0067">ATP-binding</keyword>
<dbReference type="InterPro" id="IPR000700">
    <property type="entry name" value="PAS-assoc_C"/>
</dbReference>
<dbReference type="InterPro" id="IPR011006">
    <property type="entry name" value="CheY-like_superfamily"/>
</dbReference>
<keyword evidence="17" id="KW-0175">Coiled coil</keyword>
<dbReference type="Gene3D" id="3.30.450.20">
    <property type="entry name" value="PAS domain"/>
    <property type="match status" value="1"/>
</dbReference>
<evidence type="ECO:0000256" key="4">
    <source>
        <dbReference type="ARBA" id="ARBA00022543"/>
    </source>
</evidence>
<dbReference type="Gene3D" id="1.10.287.130">
    <property type="match status" value="1"/>
</dbReference>
<evidence type="ECO:0000256" key="12">
    <source>
        <dbReference type="ARBA" id="ARBA00022840"/>
    </source>
</evidence>
<dbReference type="InterPro" id="IPR001789">
    <property type="entry name" value="Sig_transdc_resp-reg_receiver"/>
</dbReference>
<dbReference type="SUPFAM" id="SSF55785">
    <property type="entry name" value="PYP-like sensor domain (PAS domain)"/>
    <property type="match status" value="1"/>
</dbReference>
<dbReference type="CDD" id="cd00130">
    <property type="entry name" value="PAS"/>
    <property type="match status" value="1"/>
</dbReference>
<dbReference type="GO" id="GO:0005524">
    <property type="term" value="F:ATP binding"/>
    <property type="evidence" value="ECO:0007669"/>
    <property type="project" value="UniProtKB-KW"/>
</dbReference>
<dbReference type="PRINTS" id="PR00344">
    <property type="entry name" value="BCTRLSENSOR"/>
</dbReference>
<dbReference type="PANTHER" id="PTHR43547:SF2">
    <property type="entry name" value="HYBRID SIGNAL TRANSDUCTION HISTIDINE KINASE C"/>
    <property type="match status" value="1"/>
</dbReference>
<keyword evidence="11" id="KW-0418">Kinase</keyword>
<protein>
    <recommendedName>
        <fullName evidence="3">Blue-light-activated histidine kinase</fullName>
        <ecNumber evidence="2">2.7.13.3</ecNumber>
    </recommendedName>
</protein>
<evidence type="ECO:0000256" key="10">
    <source>
        <dbReference type="ARBA" id="ARBA00022741"/>
    </source>
</evidence>
<dbReference type="SMART" id="SM00388">
    <property type="entry name" value="HisKA"/>
    <property type="match status" value="2"/>
</dbReference>
<dbReference type="RefSeq" id="WP_250807102.1">
    <property type="nucleotide sequence ID" value="NZ_CP098808.1"/>
</dbReference>
<dbReference type="Pfam" id="PF00512">
    <property type="entry name" value="HisKA"/>
    <property type="match status" value="1"/>
</dbReference>
<evidence type="ECO:0000313" key="22">
    <source>
        <dbReference type="EMBL" id="USJ25706.1"/>
    </source>
</evidence>
<dbReference type="AlphaFoldDB" id="A0A9Q9DC22"/>
<feature type="domain" description="PAC" evidence="21">
    <location>
        <begin position="597"/>
        <end position="649"/>
    </location>
</feature>
<dbReference type="InterPro" id="IPR005467">
    <property type="entry name" value="His_kinase_dom"/>
</dbReference>
<evidence type="ECO:0000256" key="3">
    <source>
        <dbReference type="ARBA" id="ARBA00021740"/>
    </source>
</evidence>
<dbReference type="PROSITE" id="PS50110">
    <property type="entry name" value="RESPONSE_REGULATORY"/>
    <property type="match status" value="2"/>
</dbReference>
<evidence type="ECO:0000259" key="21">
    <source>
        <dbReference type="PROSITE" id="PS50113"/>
    </source>
</evidence>
<evidence type="ECO:0000256" key="17">
    <source>
        <dbReference type="SAM" id="Coils"/>
    </source>
</evidence>
<keyword evidence="8" id="KW-0288">FMN</keyword>
<evidence type="ECO:0000259" key="20">
    <source>
        <dbReference type="PROSITE" id="PS50110"/>
    </source>
</evidence>
<proteinExistence type="predicted"/>
<evidence type="ECO:0000313" key="23">
    <source>
        <dbReference type="Proteomes" id="UP001055460"/>
    </source>
</evidence>
<evidence type="ECO:0000256" key="8">
    <source>
        <dbReference type="ARBA" id="ARBA00022643"/>
    </source>
</evidence>
<feature type="domain" description="Response regulatory" evidence="20">
    <location>
        <begin position="868"/>
        <end position="978"/>
    </location>
</feature>
<dbReference type="PANTHER" id="PTHR43547">
    <property type="entry name" value="TWO-COMPONENT HISTIDINE KINASE"/>
    <property type="match status" value="1"/>
</dbReference>
<dbReference type="SMART" id="SM00387">
    <property type="entry name" value="HATPase_c"/>
    <property type="match status" value="1"/>
</dbReference>
<dbReference type="CDD" id="cd16922">
    <property type="entry name" value="HATPase_EvgS-ArcB-TorS-like"/>
    <property type="match status" value="1"/>
</dbReference>
<dbReference type="Proteomes" id="UP001055460">
    <property type="component" value="Plasmid pA"/>
</dbReference>
<dbReference type="InterPro" id="IPR013655">
    <property type="entry name" value="PAS_fold_3"/>
</dbReference>
<keyword evidence="14" id="KW-0902">Two-component regulatory system</keyword>
<keyword evidence="13" id="KW-0157">Chromophore</keyword>
<keyword evidence="15" id="KW-0675">Receptor</keyword>